<feature type="transmembrane region" description="Helical" evidence="6">
    <location>
        <begin position="102"/>
        <end position="120"/>
    </location>
</feature>
<feature type="transmembrane region" description="Helical" evidence="6">
    <location>
        <begin position="64"/>
        <end position="90"/>
    </location>
</feature>
<dbReference type="AlphaFoldDB" id="A0A8H8DAR9"/>
<name>A0A8H8DAR9_9ASCO</name>
<organism evidence="9 10">
    <name type="scientific">Candida metapsilosis</name>
    <dbReference type="NCBI Taxonomy" id="273372"/>
    <lineage>
        <taxon>Eukaryota</taxon>
        <taxon>Fungi</taxon>
        <taxon>Dikarya</taxon>
        <taxon>Ascomycota</taxon>
        <taxon>Saccharomycotina</taxon>
        <taxon>Pichiomycetes</taxon>
        <taxon>Debaryomycetaceae</taxon>
        <taxon>Candida/Lodderomyces clade</taxon>
        <taxon>Candida</taxon>
    </lineage>
</organism>
<evidence type="ECO:0000313" key="10">
    <source>
        <dbReference type="Proteomes" id="UP000669133"/>
    </source>
</evidence>
<evidence type="ECO:0000256" key="5">
    <source>
        <dbReference type="SAM" id="MobiDB-lite"/>
    </source>
</evidence>
<evidence type="ECO:0000256" key="3">
    <source>
        <dbReference type="ARBA" id="ARBA00022989"/>
    </source>
</evidence>
<accession>A0A8H8DAR9</accession>
<dbReference type="GO" id="GO:0007189">
    <property type="term" value="P:adenylate cyclase-activating G protein-coupled receptor signaling pathway"/>
    <property type="evidence" value="ECO:0007669"/>
    <property type="project" value="TreeGrafter"/>
</dbReference>
<dbReference type="InterPro" id="IPR022596">
    <property type="entry name" value="GPR1/2/3_C"/>
</dbReference>
<feature type="transmembrane region" description="Helical" evidence="6">
    <location>
        <begin position="229"/>
        <end position="255"/>
    </location>
</feature>
<dbReference type="PANTHER" id="PTHR23112">
    <property type="entry name" value="G PROTEIN-COUPLED RECEPTOR 157-RELATED"/>
    <property type="match status" value="1"/>
</dbReference>
<dbReference type="GO" id="GO:0004930">
    <property type="term" value="F:G protein-coupled receptor activity"/>
    <property type="evidence" value="ECO:0007669"/>
    <property type="project" value="TreeGrafter"/>
</dbReference>
<dbReference type="GeneID" id="93652649"/>
<evidence type="ECO:0000256" key="6">
    <source>
        <dbReference type="SAM" id="Phobius"/>
    </source>
</evidence>
<comment type="subcellular location">
    <subcellularLocation>
        <location evidence="1">Membrane</location>
        <topology evidence="1">Multi-pass membrane protein</topology>
    </subcellularLocation>
</comment>
<evidence type="ECO:0000256" key="2">
    <source>
        <dbReference type="ARBA" id="ARBA00022692"/>
    </source>
</evidence>
<dbReference type="Proteomes" id="UP000669133">
    <property type="component" value="Unassembled WGS sequence"/>
</dbReference>
<proteinExistence type="predicted"/>
<keyword evidence="3 6" id="KW-1133">Transmembrane helix</keyword>
<keyword evidence="2 6" id="KW-0812">Transmembrane</keyword>
<gene>
    <name evidence="9" type="ORF">I9W82_004020</name>
</gene>
<dbReference type="InterPro" id="IPR023041">
    <property type="entry name" value="Glucose_rcpt_Git3-like_N"/>
</dbReference>
<feature type="transmembrane region" description="Helical" evidence="6">
    <location>
        <begin position="386"/>
        <end position="403"/>
    </location>
</feature>
<dbReference type="Pfam" id="PF11970">
    <property type="entry name" value="GPR_Gpa2_C"/>
    <property type="match status" value="1"/>
</dbReference>
<evidence type="ECO:0000313" key="9">
    <source>
        <dbReference type="EMBL" id="KAG5418492.1"/>
    </source>
</evidence>
<feature type="transmembrane region" description="Helical" evidence="6">
    <location>
        <begin position="418"/>
        <end position="441"/>
    </location>
</feature>
<feature type="domain" description="Glucose receptor Git3-like N-terminal" evidence="7">
    <location>
        <begin position="66"/>
        <end position="263"/>
    </location>
</feature>
<keyword evidence="4 6" id="KW-0472">Membrane</keyword>
<keyword evidence="10" id="KW-1185">Reference proteome</keyword>
<evidence type="ECO:0000259" key="8">
    <source>
        <dbReference type="Pfam" id="PF11970"/>
    </source>
</evidence>
<dbReference type="OrthoDB" id="5368598at2759"/>
<dbReference type="GO" id="GO:0005886">
    <property type="term" value="C:plasma membrane"/>
    <property type="evidence" value="ECO:0007669"/>
    <property type="project" value="TreeGrafter"/>
</dbReference>
<comment type="caution">
    <text evidence="9">The sequence shown here is derived from an EMBL/GenBank/DDBJ whole genome shotgun (WGS) entry which is preliminary data.</text>
</comment>
<evidence type="ECO:0000256" key="4">
    <source>
        <dbReference type="ARBA" id="ARBA00023136"/>
    </source>
</evidence>
<sequence length="657" mass="75040">MSDSLRQYTLQTLTTVTTAVPVTFGPPSTNPTSGTTILETVSHLFKRVNDVNDQISRFTHHQSFVFRVVAIASSCASISAVLIALYFLLAIDPKRLVFRHQLIAFLLLFDLLKAVILLIYPSRVLTHSISYYSRTFCQVVGFFTATAIEGADIAIFSFALHTFLLIFKPSLNTRSAHTNRVEGGLYKYRYLVYVLSVLIPLVLASLAFIRGTGYDSLVCWCYLPMRPVWYRLVLSWVPRWCIVVSIFVFYGLIYIRVVKEFRSLGGAFTNIHQRSAGHVNNDAPTFFASIKFFFGSIKDHLFPKMLIPEDSAKSGKHSTGSLEHGHVRGVVGGTGAGVEPRSESDTDEVDDLEELQDDYTDSSIKDINLQHFERRQKVIQKQMKTIFIYPFAYCFLWLFPFILQCTQFNYEEHHHPVYWLNILGAFFQPFSGTVDATVFFIREKPWRNTAMRNFERENRQRVDNIIKNSVEQHRYSTAPFLNTHEASERIARNSVAASTTLVDISDYKKWRQLLNKWKFPLFQLPTEENIFKIHDKYVTKILKEKEENGEFNQPQQPKGTKANFTMNEKQNSTTSNDESDLSFPPQIHHKFSVHKFEPGSSVGTVPTLSLPQRRTSVPVFNSDIHTPPSPNHVSGGGGSSEHEDEESELDFSQFLKS</sequence>
<dbReference type="Pfam" id="PF11710">
    <property type="entry name" value="Git3"/>
    <property type="match status" value="1"/>
</dbReference>
<dbReference type="Gene3D" id="1.20.1070.10">
    <property type="entry name" value="Rhodopsin 7-helix transmembrane proteins"/>
    <property type="match status" value="1"/>
</dbReference>
<protein>
    <submittedName>
        <fullName evidence="9">GPR1</fullName>
    </submittedName>
</protein>
<dbReference type="EMBL" id="JAEOAQ010000005">
    <property type="protein sequence ID" value="KAG5418492.1"/>
    <property type="molecule type" value="Genomic_DNA"/>
</dbReference>
<dbReference type="RefSeq" id="XP_067547608.1">
    <property type="nucleotide sequence ID" value="XM_067693049.1"/>
</dbReference>
<dbReference type="SUPFAM" id="SSF81321">
    <property type="entry name" value="Family A G protein-coupled receptor-like"/>
    <property type="match status" value="1"/>
</dbReference>
<feature type="domain" description="G protein-coupled receptor GPR1/2/3 C-terminal" evidence="8">
    <location>
        <begin position="374"/>
        <end position="448"/>
    </location>
</feature>
<reference evidence="9 10" key="1">
    <citation type="submission" date="2020-12" db="EMBL/GenBank/DDBJ databases">
        <title>Effect of drift, selection, and recombination on the evolution of hybrid genomes in Candida yeast pathogens.</title>
        <authorList>
            <person name="Mixao V."/>
            <person name="Ksiezopolska E."/>
            <person name="Saus E."/>
            <person name="Boekhout T."/>
            <person name="Gacser A."/>
            <person name="Gabaldon T."/>
        </authorList>
    </citation>
    <scope>NUCLEOTIDE SEQUENCE [LARGE SCALE GENOMIC DNA]</scope>
    <source>
        <strain evidence="9 10">BP57</strain>
    </source>
</reference>
<feature type="transmembrane region" description="Helical" evidence="6">
    <location>
        <begin position="188"/>
        <end position="209"/>
    </location>
</feature>
<feature type="compositionally biased region" description="Polar residues" evidence="5">
    <location>
        <begin position="603"/>
        <end position="619"/>
    </location>
</feature>
<dbReference type="PANTHER" id="PTHR23112:SF37">
    <property type="entry name" value="G PROTEIN-COUPLED RECEPTOR GPR1"/>
    <property type="match status" value="1"/>
</dbReference>
<feature type="region of interest" description="Disordered" evidence="5">
    <location>
        <begin position="603"/>
        <end position="657"/>
    </location>
</feature>
<evidence type="ECO:0000256" key="1">
    <source>
        <dbReference type="ARBA" id="ARBA00004141"/>
    </source>
</evidence>
<feature type="transmembrane region" description="Helical" evidence="6">
    <location>
        <begin position="140"/>
        <end position="167"/>
    </location>
</feature>
<evidence type="ECO:0000259" key="7">
    <source>
        <dbReference type="Pfam" id="PF11710"/>
    </source>
</evidence>